<dbReference type="CDD" id="cd02966">
    <property type="entry name" value="TlpA_like_family"/>
    <property type="match status" value="1"/>
</dbReference>
<protein>
    <submittedName>
        <fullName evidence="3">TlpA family protein disulfide reductase</fullName>
    </submittedName>
</protein>
<dbReference type="PANTHER" id="PTHR42852:SF13">
    <property type="entry name" value="PROTEIN DIPZ"/>
    <property type="match status" value="1"/>
</dbReference>
<dbReference type="SUPFAM" id="SSF52833">
    <property type="entry name" value="Thioredoxin-like"/>
    <property type="match status" value="1"/>
</dbReference>
<feature type="chain" id="PRO_5045182724" evidence="1">
    <location>
        <begin position="20"/>
        <end position="235"/>
    </location>
</feature>
<evidence type="ECO:0000313" key="4">
    <source>
        <dbReference type="Proteomes" id="UP001597118"/>
    </source>
</evidence>
<reference evidence="4" key="1">
    <citation type="journal article" date="2019" name="Int. J. Syst. Evol. Microbiol.">
        <title>The Global Catalogue of Microorganisms (GCM) 10K type strain sequencing project: providing services to taxonomists for standard genome sequencing and annotation.</title>
        <authorList>
            <consortium name="The Broad Institute Genomics Platform"/>
            <consortium name="The Broad Institute Genome Sequencing Center for Infectious Disease"/>
            <person name="Wu L."/>
            <person name="Ma J."/>
        </authorList>
    </citation>
    <scope>NUCLEOTIDE SEQUENCE [LARGE SCALE GENOMIC DNA]</scope>
    <source>
        <strain evidence="4">CCUG 53762</strain>
    </source>
</reference>
<dbReference type="Gene3D" id="3.40.30.10">
    <property type="entry name" value="Glutaredoxin"/>
    <property type="match status" value="1"/>
</dbReference>
<feature type="signal peptide" evidence="1">
    <location>
        <begin position="1"/>
        <end position="19"/>
    </location>
</feature>
<dbReference type="EMBL" id="JBHUDG010000043">
    <property type="protein sequence ID" value="MFD1631184.1"/>
    <property type="molecule type" value="Genomic_DNA"/>
</dbReference>
<evidence type="ECO:0000313" key="3">
    <source>
        <dbReference type="EMBL" id="MFD1631184.1"/>
    </source>
</evidence>
<evidence type="ECO:0000256" key="1">
    <source>
        <dbReference type="SAM" id="SignalP"/>
    </source>
</evidence>
<dbReference type="InterPro" id="IPR050553">
    <property type="entry name" value="Thioredoxin_ResA/DsbE_sf"/>
</dbReference>
<name>A0ABW4IFN1_9SPHI</name>
<evidence type="ECO:0000259" key="2">
    <source>
        <dbReference type="PROSITE" id="PS51352"/>
    </source>
</evidence>
<dbReference type="Pfam" id="PF00578">
    <property type="entry name" value="AhpC-TSA"/>
    <property type="match status" value="1"/>
</dbReference>
<comment type="caution">
    <text evidence="3">The sequence shown here is derived from an EMBL/GenBank/DDBJ whole genome shotgun (WGS) entry which is preliminary data.</text>
</comment>
<dbReference type="InterPro" id="IPR000866">
    <property type="entry name" value="AhpC/TSA"/>
</dbReference>
<organism evidence="3 4">
    <name type="scientific">Pseudopedobacter beijingensis</name>
    <dbReference type="NCBI Taxonomy" id="1207056"/>
    <lineage>
        <taxon>Bacteria</taxon>
        <taxon>Pseudomonadati</taxon>
        <taxon>Bacteroidota</taxon>
        <taxon>Sphingobacteriia</taxon>
        <taxon>Sphingobacteriales</taxon>
        <taxon>Sphingobacteriaceae</taxon>
        <taxon>Pseudopedobacter</taxon>
    </lineage>
</organism>
<dbReference type="PANTHER" id="PTHR42852">
    <property type="entry name" value="THIOL:DISULFIDE INTERCHANGE PROTEIN DSBE"/>
    <property type="match status" value="1"/>
</dbReference>
<accession>A0ABW4IFN1</accession>
<dbReference type="InterPro" id="IPR036249">
    <property type="entry name" value="Thioredoxin-like_sf"/>
</dbReference>
<keyword evidence="1" id="KW-0732">Signal</keyword>
<dbReference type="InterPro" id="IPR013766">
    <property type="entry name" value="Thioredoxin_domain"/>
</dbReference>
<dbReference type="RefSeq" id="WP_379663553.1">
    <property type="nucleotide sequence ID" value="NZ_JBHUDG010000043.1"/>
</dbReference>
<keyword evidence="4" id="KW-1185">Reference proteome</keyword>
<dbReference type="PROSITE" id="PS51352">
    <property type="entry name" value="THIOREDOXIN_2"/>
    <property type="match status" value="1"/>
</dbReference>
<dbReference type="Proteomes" id="UP001597118">
    <property type="component" value="Unassembled WGS sequence"/>
</dbReference>
<feature type="domain" description="Thioredoxin" evidence="2">
    <location>
        <begin position="88"/>
        <end position="235"/>
    </location>
</feature>
<sequence>MQKILLLGAFLILFSEGFAQDKESTKRPKLNESSVVIDETGKQYSYEEWSKILKKGDFGVVYRKSDGKDVFMLKRYTEEQKRERQAAIPKPKPSPAFETGSSFRYSDNKTIDGVKIKKQDLVGKVLVFNFWFIACPPCRQEMPHLNELVEKYKDRDDVLFLGVALDESYEVGQFLKSTPFAYQQLRGGRAISTAFDVKAFPTHLIVDKNGVVQFSAQGFGRGTIPWIEKTIESLL</sequence>
<proteinExistence type="predicted"/>
<gene>
    <name evidence="3" type="ORF">ACFSAH_15010</name>
</gene>